<proteinExistence type="predicted"/>
<name>A0A915KUL7_ROMCU</name>
<protein>
    <submittedName>
        <fullName evidence="2">Uncharacterized protein</fullName>
    </submittedName>
</protein>
<evidence type="ECO:0000313" key="1">
    <source>
        <dbReference type="Proteomes" id="UP000887565"/>
    </source>
</evidence>
<dbReference type="WBParaSite" id="nRc.2.0.1.t42480-RA">
    <property type="protein sequence ID" value="nRc.2.0.1.t42480-RA"/>
    <property type="gene ID" value="nRc.2.0.1.g42480"/>
</dbReference>
<evidence type="ECO:0000313" key="2">
    <source>
        <dbReference type="WBParaSite" id="nRc.2.0.1.t42480-RA"/>
    </source>
</evidence>
<organism evidence="1 2">
    <name type="scientific">Romanomermis culicivorax</name>
    <name type="common">Nematode worm</name>
    <dbReference type="NCBI Taxonomy" id="13658"/>
    <lineage>
        <taxon>Eukaryota</taxon>
        <taxon>Metazoa</taxon>
        <taxon>Ecdysozoa</taxon>
        <taxon>Nematoda</taxon>
        <taxon>Enoplea</taxon>
        <taxon>Dorylaimia</taxon>
        <taxon>Mermithida</taxon>
        <taxon>Mermithoidea</taxon>
        <taxon>Mermithidae</taxon>
        <taxon>Romanomermis</taxon>
    </lineage>
</organism>
<dbReference type="AlphaFoldDB" id="A0A915KUL7"/>
<sequence length="153" mass="17136">MCSYQGGTNYFEKNKIRRDKSKTDGQLRSACPIKSSLTMTTVTPDVPKFFCDPAKMYFFNGGFKTLFICKYLSASLAALADQLPTPTISFRLESEIGVSWVHNKVFTILARKLNDLRNSTWKSRLCLVSAAVPLPQLFYPAAVPLPHPDLPEP</sequence>
<reference evidence="2" key="1">
    <citation type="submission" date="2022-11" db="UniProtKB">
        <authorList>
            <consortium name="WormBaseParasite"/>
        </authorList>
    </citation>
    <scope>IDENTIFICATION</scope>
</reference>
<keyword evidence="1" id="KW-1185">Reference proteome</keyword>
<dbReference type="Proteomes" id="UP000887565">
    <property type="component" value="Unplaced"/>
</dbReference>
<accession>A0A915KUL7</accession>